<organism evidence="6 7">
    <name type="scientific">Couchioplanes caeruleus subsp. caeruleus</name>
    <dbReference type="NCBI Taxonomy" id="56427"/>
    <lineage>
        <taxon>Bacteria</taxon>
        <taxon>Bacillati</taxon>
        <taxon>Actinomycetota</taxon>
        <taxon>Actinomycetes</taxon>
        <taxon>Micromonosporales</taxon>
        <taxon>Micromonosporaceae</taxon>
        <taxon>Couchioplanes</taxon>
    </lineage>
</organism>
<evidence type="ECO:0000256" key="2">
    <source>
        <dbReference type="ARBA" id="ARBA00006739"/>
    </source>
</evidence>
<name>A0A1K0GIZ7_9ACTN</name>
<keyword evidence="3" id="KW-0328">Glycosyltransferase</keyword>
<dbReference type="InterPro" id="IPR001173">
    <property type="entry name" value="Glyco_trans_2-like"/>
</dbReference>
<gene>
    <name evidence="6" type="ORF">BG844_21850</name>
</gene>
<evidence type="ECO:0000259" key="5">
    <source>
        <dbReference type="Pfam" id="PF00535"/>
    </source>
</evidence>
<dbReference type="GO" id="GO:0016757">
    <property type="term" value="F:glycosyltransferase activity"/>
    <property type="evidence" value="ECO:0007669"/>
    <property type="project" value="UniProtKB-KW"/>
</dbReference>
<reference evidence="6 7" key="1">
    <citation type="submission" date="2016-09" db="EMBL/GenBank/DDBJ databases">
        <title>Couchioplanes caeruleus draft genome sequence.</title>
        <authorList>
            <person name="Sheehan J."/>
            <person name="Caffrey P."/>
        </authorList>
    </citation>
    <scope>NUCLEOTIDE SEQUENCE [LARGE SCALE GENOMIC DNA]</scope>
    <source>
        <strain evidence="6 7">DSM 43634</strain>
    </source>
</reference>
<evidence type="ECO:0000313" key="6">
    <source>
        <dbReference type="EMBL" id="OJF12238.1"/>
    </source>
</evidence>
<dbReference type="EMBL" id="MEIA01000230">
    <property type="protein sequence ID" value="OJF12238.1"/>
    <property type="molecule type" value="Genomic_DNA"/>
</dbReference>
<evidence type="ECO:0000256" key="3">
    <source>
        <dbReference type="ARBA" id="ARBA00022676"/>
    </source>
</evidence>
<sequence length="422" mass="45794">MRTAHIDRLEPVLPVAAPLWPGSVWVGEISDDVVPAATLTLAGATGFGRARLLVRHGRAPRGFVELPVEAGRVDGAELWRRISALPTATAAQPNDGPGISVVLCTRNRPEHLRTALASLQRLEYGRFEVVVVDNGSDTDATHRIVAELGDPRIRSVDAPVAGLSRARNVGLRHARHDVVAYTDDDVVVDPGWLAGIAAGFRSEPGVGCVSGMVPSVELTSPCQAYFDKRVTWARNCVRESFSLRHPRPAEPMFPFEVGRFGTGANFAIRRETVLALGGFDEGFGVGSPTGGGEDIDMFVRVLLNGHILVYEPSAIIWHRHRPDLASLTKQIRDYGTGLGAWITQLALQPRTAMMITRRSVHALAHLGRITRVARDQDLDLAEIGGLGRAERLAVLRGPLALLRARLHGARRRPLAHAVRRAS</sequence>
<evidence type="ECO:0000256" key="4">
    <source>
        <dbReference type="ARBA" id="ARBA00022679"/>
    </source>
</evidence>
<feature type="domain" description="Glycosyltransferase 2-like" evidence="5">
    <location>
        <begin position="100"/>
        <end position="271"/>
    </location>
</feature>
<comment type="pathway">
    <text evidence="1">Cell wall biogenesis; cell wall polysaccharide biosynthesis.</text>
</comment>
<dbReference type="PANTHER" id="PTHR43179">
    <property type="entry name" value="RHAMNOSYLTRANSFERASE WBBL"/>
    <property type="match status" value="1"/>
</dbReference>
<dbReference type="Proteomes" id="UP000182486">
    <property type="component" value="Unassembled WGS sequence"/>
</dbReference>
<dbReference type="Gene3D" id="3.90.550.10">
    <property type="entry name" value="Spore Coat Polysaccharide Biosynthesis Protein SpsA, Chain A"/>
    <property type="match status" value="1"/>
</dbReference>
<dbReference type="PANTHER" id="PTHR43179:SF12">
    <property type="entry name" value="GALACTOFURANOSYLTRANSFERASE GLFT2"/>
    <property type="match status" value="1"/>
</dbReference>
<keyword evidence="7" id="KW-1185">Reference proteome</keyword>
<proteinExistence type="inferred from homology"/>
<evidence type="ECO:0000313" key="7">
    <source>
        <dbReference type="Proteomes" id="UP000182486"/>
    </source>
</evidence>
<comment type="caution">
    <text evidence="6">The sequence shown here is derived from an EMBL/GenBank/DDBJ whole genome shotgun (WGS) entry which is preliminary data.</text>
</comment>
<dbReference type="InterPro" id="IPR029044">
    <property type="entry name" value="Nucleotide-diphossugar_trans"/>
</dbReference>
<dbReference type="AlphaFoldDB" id="A0A1K0GIZ7"/>
<evidence type="ECO:0000256" key="1">
    <source>
        <dbReference type="ARBA" id="ARBA00004776"/>
    </source>
</evidence>
<dbReference type="Pfam" id="PF00535">
    <property type="entry name" value="Glycos_transf_2"/>
    <property type="match status" value="1"/>
</dbReference>
<keyword evidence="4" id="KW-0808">Transferase</keyword>
<dbReference type="SUPFAM" id="SSF53448">
    <property type="entry name" value="Nucleotide-diphospho-sugar transferases"/>
    <property type="match status" value="1"/>
</dbReference>
<dbReference type="RefSeq" id="WP_071807210.1">
    <property type="nucleotide sequence ID" value="NZ_MEIA01000230.1"/>
</dbReference>
<protein>
    <recommendedName>
        <fullName evidence="5">Glycosyltransferase 2-like domain-containing protein</fullName>
    </recommendedName>
</protein>
<comment type="similarity">
    <text evidence="2">Belongs to the glycosyltransferase 2 family.</text>
</comment>
<accession>A0A1K0GIZ7</accession>